<comment type="caution">
    <text evidence="3">The sequence shown here is derived from an EMBL/GenBank/DDBJ whole genome shotgun (WGS) entry which is preliminary data.</text>
</comment>
<proteinExistence type="predicted"/>
<protein>
    <submittedName>
        <fullName evidence="3">DUF1932 domain-containing protein</fullName>
    </submittedName>
</protein>
<dbReference type="SUPFAM" id="SSF48179">
    <property type="entry name" value="6-phosphogluconate dehydrogenase C-terminal domain-like"/>
    <property type="match status" value="1"/>
</dbReference>
<dbReference type="Gene3D" id="3.40.50.720">
    <property type="entry name" value="NAD(P)-binding Rossmann-like Domain"/>
    <property type="match status" value="1"/>
</dbReference>
<dbReference type="InterPro" id="IPR015814">
    <property type="entry name" value="Pgluconate_DH_NAD-bd_C"/>
</dbReference>
<dbReference type="InterPro" id="IPR036291">
    <property type="entry name" value="NAD(P)-bd_dom_sf"/>
</dbReference>
<sequence>MVTVGLVSAGFMGAGLGRALIGGGARVVTTLDGRSARTARLATEAGLELLPTLADVVAAADVVLSVTPPGAAVDTARAVAAAARQAGRLPGVESEAGGGLVVADLNAVSPATMERVGAELVGLRVVDGSISGPPPSVKAGARIYLSGAAARVVAGLPWDGQVETVVVGERVGAASAVKMCTGSVYKGLTALVTQAMRTAGAQGVLDFVVADLERNGLGDSDGVARSATKAHRFVDEMREVAATQEAAGLSPALFSAIAEVYAGIARTELAVGDPERERELTAAEVVARLRE</sequence>
<dbReference type="Gene3D" id="1.10.1040.10">
    <property type="entry name" value="N-(1-d-carboxylethyl)-l-norvaline Dehydrogenase, domain 2"/>
    <property type="match status" value="1"/>
</dbReference>
<evidence type="ECO:0000259" key="1">
    <source>
        <dbReference type="Pfam" id="PF03446"/>
    </source>
</evidence>
<dbReference type="EMBL" id="JAENHO010000002">
    <property type="protein sequence ID" value="MBL7254041.1"/>
    <property type="molecule type" value="Genomic_DNA"/>
</dbReference>
<dbReference type="Proteomes" id="UP000598996">
    <property type="component" value="Unassembled WGS sequence"/>
</dbReference>
<evidence type="ECO:0000259" key="2">
    <source>
        <dbReference type="Pfam" id="PF09130"/>
    </source>
</evidence>
<feature type="domain" description="Phosphogluconate dehydrogenase NAD-binding putative C-terminal" evidence="2">
    <location>
        <begin position="199"/>
        <end position="262"/>
    </location>
</feature>
<name>A0ABS1VKM8_9ACTN</name>
<evidence type="ECO:0000313" key="4">
    <source>
        <dbReference type="Proteomes" id="UP000598996"/>
    </source>
</evidence>
<gene>
    <name evidence="3" type="ORF">JKJ07_06925</name>
</gene>
<dbReference type="InterPro" id="IPR006115">
    <property type="entry name" value="6PGDH_NADP-bd"/>
</dbReference>
<dbReference type="Pfam" id="PF03446">
    <property type="entry name" value="NAD_binding_2"/>
    <property type="match status" value="1"/>
</dbReference>
<organism evidence="3 4">
    <name type="scientific">Paractinoplanes lichenicola</name>
    <dbReference type="NCBI Taxonomy" id="2802976"/>
    <lineage>
        <taxon>Bacteria</taxon>
        <taxon>Bacillati</taxon>
        <taxon>Actinomycetota</taxon>
        <taxon>Actinomycetes</taxon>
        <taxon>Micromonosporales</taxon>
        <taxon>Micromonosporaceae</taxon>
        <taxon>Paractinoplanes</taxon>
    </lineage>
</organism>
<dbReference type="RefSeq" id="WP_202990388.1">
    <property type="nucleotide sequence ID" value="NZ_JAENHO010000002.1"/>
</dbReference>
<keyword evidence="4" id="KW-1185">Reference proteome</keyword>
<dbReference type="InterPro" id="IPR013328">
    <property type="entry name" value="6PGD_dom2"/>
</dbReference>
<reference evidence="3 4" key="1">
    <citation type="submission" date="2021-01" db="EMBL/GenBank/DDBJ databases">
        <title>Actinoplanes sp. nov. LDG1-01 isolated from lichen.</title>
        <authorList>
            <person name="Saeng-In P."/>
            <person name="Phongsopitanun W."/>
            <person name="Kanchanasin P."/>
            <person name="Yuki M."/>
            <person name="Kudo T."/>
            <person name="Ohkuma M."/>
            <person name="Tanasupawat S."/>
        </authorList>
    </citation>
    <scope>NUCLEOTIDE SEQUENCE [LARGE SCALE GENOMIC DNA]</scope>
    <source>
        <strain evidence="3 4">LDG1-01</strain>
    </source>
</reference>
<dbReference type="SUPFAM" id="SSF51735">
    <property type="entry name" value="NAD(P)-binding Rossmann-fold domains"/>
    <property type="match status" value="1"/>
</dbReference>
<dbReference type="Pfam" id="PF09130">
    <property type="entry name" value="DUF1932"/>
    <property type="match status" value="1"/>
</dbReference>
<feature type="domain" description="6-phosphogluconate dehydrogenase NADP-binding" evidence="1">
    <location>
        <begin position="4"/>
        <end position="150"/>
    </location>
</feature>
<evidence type="ECO:0000313" key="3">
    <source>
        <dbReference type="EMBL" id="MBL7254041.1"/>
    </source>
</evidence>
<dbReference type="InterPro" id="IPR008927">
    <property type="entry name" value="6-PGluconate_DH-like_C_sf"/>
</dbReference>
<accession>A0ABS1VKM8</accession>